<comment type="similarity">
    <text evidence="2 3">Belongs to the glutamine synthetase family.</text>
</comment>
<dbReference type="EMBL" id="KK088459">
    <property type="protein sequence ID" value="EYE90446.1"/>
    <property type="molecule type" value="Genomic_DNA"/>
</dbReference>
<dbReference type="SUPFAM" id="SSF55931">
    <property type="entry name" value="Glutamine synthetase/guanido kinase"/>
    <property type="match status" value="1"/>
</dbReference>
<dbReference type="GeneID" id="63701878"/>
<evidence type="ECO:0000313" key="5">
    <source>
        <dbReference type="EMBL" id="EYE90446.1"/>
    </source>
</evidence>
<feature type="domain" description="GS catalytic" evidence="4">
    <location>
        <begin position="149"/>
        <end position="460"/>
    </location>
</feature>
<sequence length="460" mass="52525">MLYKIVDIRHHGSDAFFTYSLTHPHPTIPSEKTTTSPNQNETTINNLRCKNPTLKFIRFQWQNYSGILRSRTQRKKKTVGVPPTTFESILNNTLILNYNPIGVDWLLPYWDSARTSAQCVISGDSYATVMCEVVRTRPGSLVPQLDLCPRRALEKVMRKAMEVHGLSFLVGFEVEFEVMKVTLYGNEVIPHSTGLRRFAITDQGDPCFAHVEECIRELQYAGIDIEGFQHKGRRGQYQISLHPQAPLQAVDELILVHDRIKRVFAKHGYRATMCPKPTPARQKPTGQHMHISMSSPHAESSFLAGILKHLQALCAFSLPYDLSYEREQPYSNSEFFSWGTQNWEVPIRKIKSGHWGFRCVDPTANMYLTLAAFLGVGILGMQNQESLVWPDTGIPERLDPATFLPSSLEDALCFLEANADEIEDIMDSKIVYRYIALKRFESSHMRKYLEEARGLHIEVF</sequence>
<keyword evidence="1" id="KW-0436">Ligase</keyword>
<accession>A0A017S0S6</accession>
<evidence type="ECO:0000313" key="6">
    <source>
        <dbReference type="Proteomes" id="UP000019804"/>
    </source>
</evidence>
<proteinExistence type="inferred from homology"/>
<gene>
    <name evidence="5" type="ORF">EURHEDRAFT_519139</name>
</gene>
<dbReference type="OrthoDB" id="3364440at2759"/>
<dbReference type="Pfam" id="PF00120">
    <property type="entry name" value="Gln-synt_C"/>
    <property type="match status" value="1"/>
</dbReference>
<dbReference type="PANTHER" id="PTHR43785">
    <property type="entry name" value="GAMMA-GLUTAMYLPUTRESCINE SYNTHETASE"/>
    <property type="match status" value="1"/>
</dbReference>
<evidence type="ECO:0000256" key="2">
    <source>
        <dbReference type="PROSITE-ProRule" id="PRU01331"/>
    </source>
</evidence>
<dbReference type="STRING" id="1388766.A0A017S0S6"/>
<name>A0A017S0S6_ASPRC</name>
<dbReference type="GO" id="GO:0004356">
    <property type="term" value="F:glutamine synthetase activity"/>
    <property type="evidence" value="ECO:0007669"/>
    <property type="project" value="InterPro"/>
</dbReference>
<evidence type="ECO:0000256" key="1">
    <source>
        <dbReference type="ARBA" id="ARBA00022598"/>
    </source>
</evidence>
<dbReference type="SMART" id="SM01230">
    <property type="entry name" value="Gln-synt_C"/>
    <property type="match status" value="1"/>
</dbReference>
<dbReference type="Proteomes" id="UP000019804">
    <property type="component" value="Unassembled WGS sequence"/>
</dbReference>
<dbReference type="HOGENOM" id="CLU_017290_6_1_1"/>
<keyword evidence="6" id="KW-1185">Reference proteome</keyword>
<dbReference type="PROSITE" id="PS51987">
    <property type="entry name" value="GS_CATALYTIC"/>
    <property type="match status" value="1"/>
</dbReference>
<evidence type="ECO:0000259" key="4">
    <source>
        <dbReference type="PROSITE" id="PS51987"/>
    </source>
</evidence>
<organism evidence="5 6">
    <name type="scientific">Aspergillus ruber (strain CBS 135680)</name>
    <dbReference type="NCBI Taxonomy" id="1388766"/>
    <lineage>
        <taxon>Eukaryota</taxon>
        <taxon>Fungi</taxon>
        <taxon>Dikarya</taxon>
        <taxon>Ascomycota</taxon>
        <taxon>Pezizomycotina</taxon>
        <taxon>Eurotiomycetes</taxon>
        <taxon>Eurotiomycetidae</taxon>
        <taxon>Eurotiales</taxon>
        <taxon>Aspergillaceae</taxon>
        <taxon>Aspergillus</taxon>
        <taxon>Aspergillus subgen. Aspergillus</taxon>
    </lineage>
</organism>
<reference evidence="6" key="1">
    <citation type="journal article" date="2014" name="Nat. Commun.">
        <title>Genomic adaptations of the halophilic Dead Sea filamentous fungus Eurotium rubrum.</title>
        <authorList>
            <person name="Kis-Papo T."/>
            <person name="Weig A.R."/>
            <person name="Riley R."/>
            <person name="Persoh D."/>
            <person name="Salamov A."/>
            <person name="Sun H."/>
            <person name="Lipzen A."/>
            <person name="Wasser S.P."/>
            <person name="Rambold G."/>
            <person name="Grigoriev I.V."/>
            <person name="Nevo E."/>
        </authorList>
    </citation>
    <scope>NUCLEOTIDE SEQUENCE [LARGE SCALE GENOMIC DNA]</scope>
    <source>
        <strain evidence="6">CBS 135680</strain>
    </source>
</reference>
<dbReference type="Gene3D" id="3.30.590.10">
    <property type="entry name" value="Glutamine synthetase/guanido kinase, catalytic domain"/>
    <property type="match status" value="1"/>
</dbReference>
<dbReference type="PANTHER" id="PTHR43785:SF2">
    <property type="entry name" value="TYPE-1 GLUTAMINE SYNTHETASE 1"/>
    <property type="match status" value="1"/>
</dbReference>
<dbReference type="InterPro" id="IPR014746">
    <property type="entry name" value="Gln_synth/guanido_kin_cat_dom"/>
</dbReference>
<dbReference type="InterPro" id="IPR008146">
    <property type="entry name" value="Gln_synth_cat_dom"/>
</dbReference>
<dbReference type="AlphaFoldDB" id="A0A017S0S6"/>
<evidence type="ECO:0000256" key="3">
    <source>
        <dbReference type="RuleBase" id="RU000384"/>
    </source>
</evidence>
<dbReference type="RefSeq" id="XP_040634136.1">
    <property type="nucleotide sequence ID" value="XM_040786754.1"/>
</dbReference>
<protein>
    <submittedName>
        <fullName evidence="5">Glutamine synthetase bacteria</fullName>
    </submittedName>
</protein>